<dbReference type="OrthoDB" id="2386367at2759"/>
<sequence length="608" mass="70045">MSNYRRIQSSPETDINILLLGETGVGKTTFINGFVNCLFYNTLDDALKGDLKVLIPSVFTVADSETYQSIQVTVGTPNKNENSENNGQSSTQLCRSYLFPIGDRLIRLIDGPGVGDTRGMDHEARNFEHILSYISNYEHLNGICILFKPAETRLTIFFRYCIKELLRHLHVNAKDNIMFVFTNSRATFYQPGETTILLKVLLRELHEKTGVAVPFSTQNTFMFDNESFRFLAVCKQGHKFLYKDKNSYSDSWNKSVEQFSRLIIRILQCDLHAVKDMQSLNEAQLIIHKLSRPIGEIVTLIQENILLAKKYKEKLVNSSEDRDSNRIPQKTGAFIPLRERLTVCVDEKCTEIINDNGEQRINYKSNCHVGCSLHRIVQECIGHPIIKRCRALKKTGSCRECGCSWTKHMHITYRYERNLTYIKIDNSNSVRKPQSIMKIIDKRISDLSNEETSIRKICVKLSQFLKQNSITPFNDDIIQYFQHFINEEKQKKKLTGADNSEVIQGLENMIRDYNDEVNLYNASVTSQNDSSSKEQFDNSVQIDEIFRLVQELYGLPINGTLIKEQVERMKEGQVYAAQSDEQFVDLPRGYNSPDILKELKTIVNRKQQ</sequence>
<dbReference type="Pfam" id="PF26633">
    <property type="entry name" value="DUF8206"/>
    <property type="match status" value="1"/>
</dbReference>
<dbReference type="InterPro" id="IPR025662">
    <property type="entry name" value="Sigma_54_int_dom_ATP-bd_1"/>
</dbReference>
<dbReference type="PANTHER" id="PTHR32046">
    <property type="entry name" value="G DOMAIN-CONTAINING PROTEIN"/>
    <property type="match status" value="1"/>
</dbReference>
<accession>A0A815ANQ1</accession>
<evidence type="ECO:0000259" key="1">
    <source>
        <dbReference type="Pfam" id="PF26633"/>
    </source>
</evidence>
<dbReference type="PANTHER" id="PTHR32046:SF11">
    <property type="entry name" value="IMMUNE-ASSOCIATED NUCLEOTIDE-BINDING PROTEIN 10-LIKE"/>
    <property type="match status" value="1"/>
</dbReference>
<gene>
    <name evidence="2" type="ORF">KQP761_LOCUS2646</name>
</gene>
<dbReference type="InterPro" id="IPR027417">
    <property type="entry name" value="P-loop_NTPase"/>
</dbReference>
<evidence type="ECO:0000313" key="2">
    <source>
        <dbReference type="EMBL" id="CAF1258163.1"/>
    </source>
</evidence>
<evidence type="ECO:0000313" key="3">
    <source>
        <dbReference type="Proteomes" id="UP000663834"/>
    </source>
</evidence>
<protein>
    <recommendedName>
        <fullName evidence="1">DUF8206 domain-containing protein</fullName>
    </recommendedName>
</protein>
<dbReference type="Proteomes" id="UP000663834">
    <property type="component" value="Unassembled WGS sequence"/>
</dbReference>
<organism evidence="2 3">
    <name type="scientific">Rotaria magnacalcarata</name>
    <dbReference type="NCBI Taxonomy" id="392030"/>
    <lineage>
        <taxon>Eukaryota</taxon>
        <taxon>Metazoa</taxon>
        <taxon>Spiralia</taxon>
        <taxon>Gnathifera</taxon>
        <taxon>Rotifera</taxon>
        <taxon>Eurotatoria</taxon>
        <taxon>Bdelloidea</taxon>
        <taxon>Philodinida</taxon>
        <taxon>Philodinidae</taxon>
        <taxon>Rotaria</taxon>
    </lineage>
</organism>
<dbReference type="Gene3D" id="3.40.50.300">
    <property type="entry name" value="P-loop containing nucleotide triphosphate hydrolases"/>
    <property type="match status" value="1"/>
</dbReference>
<proteinExistence type="predicted"/>
<dbReference type="InterPro" id="IPR058519">
    <property type="entry name" value="DUF8206"/>
</dbReference>
<dbReference type="AlphaFoldDB" id="A0A815ANQ1"/>
<dbReference type="PROSITE" id="PS00675">
    <property type="entry name" value="SIGMA54_INTERACT_1"/>
    <property type="match status" value="1"/>
</dbReference>
<reference evidence="2" key="1">
    <citation type="submission" date="2021-02" db="EMBL/GenBank/DDBJ databases">
        <authorList>
            <person name="Nowell W R."/>
        </authorList>
    </citation>
    <scope>NUCLEOTIDE SEQUENCE</scope>
</reference>
<comment type="caution">
    <text evidence="2">The sequence shown here is derived from an EMBL/GenBank/DDBJ whole genome shotgun (WGS) entry which is preliminary data.</text>
</comment>
<name>A0A815ANQ1_9BILA</name>
<dbReference type="EMBL" id="CAJNOW010000165">
    <property type="protein sequence ID" value="CAF1258163.1"/>
    <property type="molecule type" value="Genomic_DNA"/>
</dbReference>
<feature type="domain" description="DUF8206" evidence="1">
    <location>
        <begin position="339"/>
        <end position="413"/>
    </location>
</feature>
<dbReference type="SUPFAM" id="SSF52540">
    <property type="entry name" value="P-loop containing nucleoside triphosphate hydrolases"/>
    <property type="match status" value="1"/>
</dbReference>